<dbReference type="EMBL" id="PVNK01000127">
    <property type="protein sequence ID" value="PRQ02174.1"/>
    <property type="molecule type" value="Genomic_DNA"/>
</dbReference>
<dbReference type="RefSeq" id="WP_106392027.1">
    <property type="nucleotide sequence ID" value="NZ_PVNK01000127.1"/>
</dbReference>
<gene>
    <name evidence="2" type="ORF">ENSA5_26330</name>
</gene>
<evidence type="ECO:0000313" key="3">
    <source>
        <dbReference type="Proteomes" id="UP000237968"/>
    </source>
</evidence>
<sequence length="923" mass="100917">MADDLSDPLSQGTVESRALPYDSDTMAMTDAQRSAVFGSLTGAPTNTELQTEGKYVLASSAWWVRTGHPTYNASKFYAVTSVDDPYGNSYSTTYDSHSLLVVSSSNPLSETVTAAHDYRVLGLWQVTDPNGNRTQVEHDVLGLVVKSAVLGKVGDSDGDTLSDPTSTVEYDLFEWKNNAKPNWTKTRTRETHADVNTRWLEQRSYFSGAGGVLMVKAQARPGLAPERDGNGELVFVNDVLQHEDTSPELRWVGNGRVVHDNKGNVIKAYEPYYSSTPDYEDEDELVEQGVTALNHYDPLGRLIRTDLPNGTYSKVEFTPWKQTSWDPNDTVLDSDWYAERIGYGGNDDGLLAEKRAAELAADHDGTPAVVHLDVLGRPFLSVAHNIDINEDDEYFETKSVLDIQGNVLEVEDARGNTAEARVYGMLGHSLEVLSHDAGDRQTLLNALGQPMRSWDDRSQRFSYTYDTLRRPVDRTVSVSGGSEKLLGRIVYGDLLSSPEDTNHIGRVYRVYDGAGAATNVAFDFKANALEEQRQLVTSKTTQPDWSALLAETTITDMATAAASLLESETFSASSSRDALNRVLTAISPDDSQAIYTYDEAGALQTVEVKHRGSSTAQTVVGDITYNARGQREVVVYGTTSSPTTTTTYTYDPHTYRLAELTSDSKTLQGLHYHYDPVGNITDIRDDAQQTVYFQNSVVEPANSYTYDATYRLIEATGREHSTQGTTQRTDTQIPVGPQPMTSDPSAMRTYTQKFTYDQVGNILKMQHIPGTGTGWTRHYIYDDEGNQLDETSAPGDPANGPYTHAYTYDAHGNMTAMPHLSSMVWNHDDELQEVTVGTETAADKATAFEGMATQINKLSGGSWSAARSAGADGAHIFAGEFGEALVVSPSGALFRGNITKNGSEFGVGAGGKLQPIYSALKGL</sequence>
<feature type="compositionally biased region" description="Polar residues" evidence="1">
    <location>
        <begin position="722"/>
        <end position="732"/>
    </location>
</feature>
<organism evidence="2 3">
    <name type="scientific">Enhygromyxa salina</name>
    <dbReference type="NCBI Taxonomy" id="215803"/>
    <lineage>
        <taxon>Bacteria</taxon>
        <taxon>Pseudomonadati</taxon>
        <taxon>Myxococcota</taxon>
        <taxon>Polyangia</taxon>
        <taxon>Nannocystales</taxon>
        <taxon>Nannocystaceae</taxon>
        <taxon>Enhygromyxa</taxon>
    </lineage>
</organism>
<dbReference type="Gene3D" id="2.180.10.10">
    <property type="entry name" value="RHS repeat-associated core"/>
    <property type="match status" value="2"/>
</dbReference>
<reference evidence="2 3" key="1">
    <citation type="submission" date="2018-03" db="EMBL/GenBank/DDBJ databases">
        <title>Draft Genome Sequences of the Obligatory Marine Myxobacteria Enhygromyxa salina SWB005.</title>
        <authorList>
            <person name="Poehlein A."/>
            <person name="Moghaddam J.A."/>
            <person name="Harms H."/>
            <person name="Alanjari M."/>
            <person name="Koenig G.M."/>
            <person name="Daniel R."/>
            <person name="Schaeberle T.F."/>
        </authorList>
    </citation>
    <scope>NUCLEOTIDE SEQUENCE [LARGE SCALE GENOMIC DNA]</scope>
    <source>
        <strain evidence="2 3">SWB005</strain>
    </source>
</reference>
<keyword evidence="3" id="KW-1185">Reference proteome</keyword>
<accession>A0A2S9YAN2</accession>
<feature type="region of interest" description="Disordered" evidence="1">
    <location>
        <begin position="1"/>
        <end position="23"/>
    </location>
</feature>
<evidence type="ECO:0000313" key="2">
    <source>
        <dbReference type="EMBL" id="PRQ02174.1"/>
    </source>
</evidence>
<comment type="caution">
    <text evidence="2">The sequence shown here is derived from an EMBL/GenBank/DDBJ whole genome shotgun (WGS) entry which is preliminary data.</text>
</comment>
<evidence type="ECO:0000256" key="1">
    <source>
        <dbReference type="SAM" id="MobiDB-lite"/>
    </source>
</evidence>
<dbReference type="AlphaFoldDB" id="A0A2S9YAN2"/>
<feature type="region of interest" description="Disordered" evidence="1">
    <location>
        <begin position="718"/>
        <end position="745"/>
    </location>
</feature>
<proteinExistence type="predicted"/>
<dbReference type="OrthoDB" id="173976at2"/>
<protein>
    <submittedName>
        <fullName evidence="2">RHS Repeat protein</fullName>
    </submittedName>
</protein>
<name>A0A2S9YAN2_9BACT</name>
<dbReference type="Proteomes" id="UP000237968">
    <property type="component" value="Unassembled WGS sequence"/>
</dbReference>